<keyword evidence="2 8" id="KW-0813">Transport</keyword>
<name>A0A8A3PEU4_9HELO</name>
<proteinExistence type="inferred from homology"/>
<gene>
    <name evidence="12" type="ORF">DSL72_005157</name>
</gene>
<feature type="transmembrane region" description="Helical" evidence="10">
    <location>
        <begin position="18"/>
        <end position="40"/>
    </location>
</feature>
<feature type="transmembrane region" description="Helical" evidence="10">
    <location>
        <begin position="357"/>
        <end position="374"/>
    </location>
</feature>
<evidence type="ECO:0000256" key="1">
    <source>
        <dbReference type="ARBA" id="ARBA00004141"/>
    </source>
</evidence>
<evidence type="ECO:0000256" key="5">
    <source>
        <dbReference type="ARBA" id="ARBA00023065"/>
    </source>
</evidence>
<feature type="region of interest" description="Disordered" evidence="9">
    <location>
        <begin position="590"/>
        <end position="723"/>
    </location>
</feature>
<evidence type="ECO:0000256" key="7">
    <source>
        <dbReference type="ARBA" id="ARBA00023303"/>
    </source>
</evidence>
<evidence type="ECO:0000256" key="3">
    <source>
        <dbReference type="ARBA" id="ARBA00022692"/>
    </source>
</evidence>
<feature type="transmembrane region" description="Helical" evidence="10">
    <location>
        <begin position="328"/>
        <end position="345"/>
    </location>
</feature>
<evidence type="ECO:0000256" key="8">
    <source>
        <dbReference type="RuleBase" id="RU003857"/>
    </source>
</evidence>
<dbReference type="PRINTS" id="PR01333">
    <property type="entry name" value="2POREKCHANEL"/>
</dbReference>
<dbReference type="GO" id="GO:0030322">
    <property type="term" value="P:stabilization of membrane potential"/>
    <property type="evidence" value="ECO:0007669"/>
    <property type="project" value="TreeGrafter"/>
</dbReference>
<dbReference type="FunFam" id="1.10.287.70:FF:000182">
    <property type="entry name" value="Outward-rectifier potassium channel TOK1"/>
    <property type="match status" value="1"/>
</dbReference>
<evidence type="ECO:0000256" key="9">
    <source>
        <dbReference type="SAM" id="MobiDB-lite"/>
    </source>
</evidence>
<dbReference type="InterPro" id="IPR013099">
    <property type="entry name" value="K_chnl_dom"/>
</dbReference>
<reference evidence="12" key="1">
    <citation type="submission" date="2020-10" db="EMBL/GenBank/DDBJ databases">
        <title>Genome Sequence of Monilinia vaccinii-corymbosi Sheds Light on Mummy Berry Disease Infection of Blueberry and Mating Type.</title>
        <authorList>
            <person name="Yow A.G."/>
            <person name="Zhang Y."/>
            <person name="Bansal K."/>
            <person name="Eacker S.M."/>
            <person name="Sullivan S."/>
            <person name="Liachko I."/>
            <person name="Cubeta M.A."/>
            <person name="Rollins J.A."/>
            <person name="Ashrafi H."/>
        </authorList>
    </citation>
    <scope>NUCLEOTIDE SEQUENCE</scope>
    <source>
        <strain evidence="12">RL-1</strain>
    </source>
</reference>
<organism evidence="12 13">
    <name type="scientific">Monilinia vaccinii-corymbosi</name>
    <dbReference type="NCBI Taxonomy" id="61207"/>
    <lineage>
        <taxon>Eukaryota</taxon>
        <taxon>Fungi</taxon>
        <taxon>Dikarya</taxon>
        <taxon>Ascomycota</taxon>
        <taxon>Pezizomycotina</taxon>
        <taxon>Leotiomycetes</taxon>
        <taxon>Helotiales</taxon>
        <taxon>Sclerotiniaceae</taxon>
        <taxon>Monilinia</taxon>
    </lineage>
</organism>
<protein>
    <recommendedName>
        <fullName evidence="11">Potassium channel domain-containing protein</fullName>
    </recommendedName>
</protein>
<evidence type="ECO:0000259" key="11">
    <source>
        <dbReference type="Pfam" id="PF07885"/>
    </source>
</evidence>
<keyword evidence="3 8" id="KW-0812">Transmembrane</keyword>
<dbReference type="PANTHER" id="PTHR11003:SF342">
    <property type="entry name" value="OUTWARD-RECTIFIER POTASSIUM CHANNEL TOK1"/>
    <property type="match status" value="1"/>
</dbReference>
<keyword evidence="4 10" id="KW-1133">Transmembrane helix</keyword>
<evidence type="ECO:0000313" key="13">
    <source>
        <dbReference type="Proteomes" id="UP000672032"/>
    </source>
</evidence>
<comment type="similarity">
    <text evidence="8">Belongs to the two pore domain potassium channel (TC 1.A.1.8) family.</text>
</comment>
<feature type="transmembrane region" description="Helical" evidence="10">
    <location>
        <begin position="295"/>
        <end position="316"/>
    </location>
</feature>
<feature type="compositionally biased region" description="Basic and acidic residues" evidence="9">
    <location>
        <begin position="164"/>
        <end position="173"/>
    </location>
</feature>
<dbReference type="InterPro" id="IPR003280">
    <property type="entry name" value="2pore_dom_K_chnl"/>
</dbReference>
<dbReference type="OrthoDB" id="297496at2759"/>
<dbReference type="AlphaFoldDB" id="A0A8A3PEU4"/>
<evidence type="ECO:0000256" key="10">
    <source>
        <dbReference type="SAM" id="Phobius"/>
    </source>
</evidence>
<feature type="transmembrane region" description="Helical" evidence="10">
    <location>
        <begin position="60"/>
        <end position="78"/>
    </location>
</feature>
<evidence type="ECO:0000256" key="2">
    <source>
        <dbReference type="ARBA" id="ARBA00022448"/>
    </source>
</evidence>
<accession>A0A8A3PEU4</accession>
<keyword evidence="7 8" id="KW-0407">Ion channel</keyword>
<feature type="transmembrane region" description="Helical" evidence="10">
    <location>
        <begin position="116"/>
        <end position="134"/>
    </location>
</feature>
<keyword evidence="6 10" id="KW-0472">Membrane</keyword>
<sequence length="723" mass="82723">MEIYLPPVRPGQTYSQGFWSAIMAASLYLLGSMVLMVNMLGYFLGHYPQQFELDDNQRTLILQTMMFFIWLAGGAGMYEKVCGFQYADALYFCDVTILTVGFGDFVPDNSLGRGLLFPYAVIGIIFLGLMVNSLRKFAVGMSQEKIVKHHAMRQQQQTIGRTVTNEKEIRDRLGLPPRSNTRRRSVASNTSEASTPAIPRRSSLDQYGHFDIQGRKITFQKKKVHSFGNRGASDRTHKPNIPFSRDAKLHQRAYNKSPHMRNLQRREKLILLREEKDRFDAMREIQSNVRKFKQYYALSISIIAFVILWCGGATVFWRAERREQDMTYFEALYFCYVSLLTVGYGDFAPRSNAGKPFFIVWSLIAIPTMTILISDMSSTVIAAINRGTFTLADWTIMPKEGVWHDFLTTHPRLHEWLSRKKREREAKKRILHGFDVQNPDDRQISIADDADLDPGATSLGQVAEEVEELAEQTEHDLARKLALAIKHVANDLRAPNPKKYSYVEWMEFTRLIRFSAYSASEVEEQEQDEGLIEWDWIGEDSPMLADVSESEWVLDRLCESLNRYTRRQGRVKRQEESEILRLLEGEKKHLHRKPHHDMHYPAHPGPRISSLKSRRYSAPSGGGDGSALRGESLFEKDKDDDDEVGKRHIVFPHGASGREEENGILPSSRGDVREIGSKDSDKHRRRNGHEDEDEDASEAPHDSTSVRVKESGSLGRRNNESGP</sequence>
<feature type="domain" description="Potassium channel" evidence="11">
    <location>
        <begin position="66"/>
        <end position="137"/>
    </location>
</feature>
<dbReference type="Pfam" id="PF07885">
    <property type="entry name" value="Ion_trans_2"/>
    <property type="match status" value="2"/>
</dbReference>
<feature type="compositionally biased region" description="Basic and acidic residues" evidence="9">
    <location>
        <begin position="670"/>
        <end position="682"/>
    </location>
</feature>
<dbReference type="GO" id="GO:0015271">
    <property type="term" value="F:outward rectifier potassium channel activity"/>
    <property type="evidence" value="ECO:0007669"/>
    <property type="project" value="TreeGrafter"/>
</dbReference>
<keyword evidence="13" id="KW-1185">Reference proteome</keyword>
<dbReference type="PANTHER" id="PTHR11003">
    <property type="entry name" value="POTASSIUM CHANNEL, SUBFAMILY K"/>
    <property type="match status" value="1"/>
</dbReference>
<keyword evidence="5 8" id="KW-0406">Ion transport</keyword>
<evidence type="ECO:0000313" key="12">
    <source>
        <dbReference type="EMBL" id="QSZ33589.1"/>
    </source>
</evidence>
<evidence type="ECO:0000256" key="4">
    <source>
        <dbReference type="ARBA" id="ARBA00022989"/>
    </source>
</evidence>
<dbReference type="EMBL" id="CP063408">
    <property type="protein sequence ID" value="QSZ33589.1"/>
    <property type="molecule type" value="Genomic_DNA"/>
</dbReference>
<dbReference type="Gene3D" id="1.10.287.70">
    <property type="match status" value="2"/>
</dbReference>
<feature type="region of interest" description="Disordered" evidence="9">
    <location>
        <begin position="164"/>
        <end position="202"/>
    </location>
</feature>
<dbReference type="GO" id="GO:0022841">
    <property type="term" value="F:potassium ion leak channel activity"/>
    <property type="evidence" value="ECO:0007669"/>
    <property type="project" value="TreeGrafter"/>
</dbReference>
<evidence type="ECO:0000256" key="6">
    <source>
        <dbReference type="ARBA" id="ARBA00023136"/>
    </source>
</evidence>
<dbReference type="FunFam" id="1.10.287.70:FF:000170">
    <property type="entry name" value="Outward-rectifier potassium channel TOK1"/>
    <property type="match status" value="1"/>
</dbReference>
<comment type="subcellular location">
    <subcellularLocation>
        <location evidence="1">Membrane</location>
        <topology evidence="1">Multi-pass membrane protein</topology>
    </subcellularLocation>
</comment>
<feature type="domain" description="Potassium channel" evidence="11">
    <location>
        <begin position="305"/>
        <end position="380"/>
    </location>
</feature>
<dbReference type="GO" id="GO:0005886">
    <property type="term" value="C:plasma membrane"/>
    <property type="evidence" value="ECO:0007669"/>
    <property type="project" value="TreeGrafter"/>
</dbReference>
<dbReference type="SUPFAM" id="SSF81324">
    <property type="entry name" value="Voltage-gated potassium channels"/>
    <property type="match status" value="2"/>
</dbReference>
<dbReference type="Proteomes" id="UP000672032">
    <property type="component" value="Chromosome 4"/>
</dbReference>